<feature type="compositionally biased region" description="Polar residues" evidence="1">
    <location>
        <begin position="153"/>
        <end position="162"/>
    </location>
</feature>
<keyword evidence="2" id="KW-0812">Transmembrane</keyword>
<feature type="transmembrane region" description="Helical" evidence="2">
    <location>
        <begin position="103"/>
        <end position="122"/>
    </location>
</feature>
<comment type="caution">
    <text evidence="3">The sequence shown here is derived from an EMBL/GenBank/DDBJ whole genome shotgun (WGS) entry which is preliminary data.</text>
</comment>
<protein>
    <submittedName>
        <fullName evidence="3">Uncharacterized protein</fullName>
    </submittedName>
</protein>
<feature type="region of interest" description="Disordered" evidence="1">
    <location>
        <begin position="142"/>
        <end position="169"/>
    </location>
</feature>
<evidence type="ECO:0000256" key="2">
    <source>
        <dbReference type="SAM" id="Phobius"/>
    </source>
</evidence>
<dbReference type="EMBL" id="JASFZW010000009">
    <property type="protein sequence ID" value="KAK2076564.1"/>
    <property type="molecule type" value="Genomic_DNA"/>
</dbReference>
<organism evidence="3 4">
    <name type="scientific">Prototheca wickerhamii</name>
    <dbReference type="NCBI Taxonomy" id="3111"/>
    <lineage>
        <taxon>Eukaryota</taxon>
        <taxon>Viridiplantae</taxon>
        <taxon>Chlorophyta</taxon>
        <taxon>core chlorophytes</taxon>
        <taxon>Trebouxiophyceae</taxon>
        <taxon>Chlorellales</taxon>
        <taxon>Chlorellaceae</taxon>
        <taxon>Prototheca</taxon>
    </lineage>
</organism>
<dbReference type="AlphaFoldDB" id="A0AAD9IE44"/>
<feature type="transmembrane region" description="Helical" evidence="2">
    <location>
        <begin position="64"/>
        <end position="83"/>
    </location>
</feature>
<sequence length="169" mass="18164">MFGDCKTSGANAIARAGAAGYFAPTPCSKFYGFTWWITVYLLILVFILPILMSVNGIRRFRAGLVGLVAIETMLLMDMINSFLYFNTIPTVSGALLSRGRVTVAGGIISAIGLFMTLIGLGIKDEVDPQLYSQRMGARTGETKGGVFTHPGQEESNVVSYNNPLAPVSE</sequence>
<dbReference type="Proteomes" id="UP001255856">
    <property type="component" value="Unassembled WGS sequence"/>
</dbReference>
<proteinExistence type="predicted"/>
<gene>
    <name evidence="3" type="ORF">QBZ16_005324</name>
</gene>
<name>A0AAD9IE44_PROWI</name>
<keyword evidence="2" id="KW-0472">Membrane</keyword>
<keyword evidence="4" id="KW-1185">Reference proteome</keyword>
<evidence type="ECO:0000313" key="3">
    <source>
        <dbReference type="EMBL" id="KAK2076564.1"/>
    </source>
</evidence>
<feature type="transmembrane region" description="Helical" evidence="2">
    <location>
        <begin position="33"/>
        <end position="52"/>
    </location>
</feature>
<keyword evidence="2" id="KW-1133">Transmembrane helix</keyword>
<evidence type="ECO:0000313" key="4">
    <source>
        <dbReference type="Proteomes" id="UP001255856"/>
    </source>
</evidence>
<reference evidence="3" key="1">
    <citation type="submission" date="2021-01" db="EMBL/GenBank/DDBJ databases">
        <authorList>
            <person name="Eckstrom K.M.E."/>
        </authorList>
    </citation>
    <scope>NUCLEOTIDE SEQUENCE</scope>
    <source>
        <strain evidence="3">UVCC 0001</strain>
    </source>
</reference>
<evidence type="ECO:0000256" key="1">
    <source>
        <dbReference type="SAM" id="MobiDB-lite"/>
    </source>
</evidence>
<accession>A0AAD9IE44</accession>